<dbReference type="PANTHER" id="PTHR43684:SF1">
    <property type="entry name" value="ENOYL-COA DELTA ISOMERASE 2"/>
    <property type="match status" value="1"/>
</dbReference>
<keyword evidence="5" id="KW-0472">Membrane</keyword>
<evidence type="ECO:0000256" key="2">
    <source>
        <dbReference type="ARBA" id="ARBA00005254"/>
    </source>
</evidence>
<proteinExistence type="inferred from homology"/>
<organism evidence="6">
    <name type="scientific">Burkholderia pseudomallei 1710a</name>
    <dbReference type="NCBI Taxonomy" id="320371"/>
    <lineage>
        <taxon>Bacteria</taxon>
        <taxon>Pseudomonadati</taxon>
        <taxon>Pseudomonadota</taxon>
        <taxon>Betaproteobacteria</taxon>
        <taxon>Burkholderiales</taxon>
        <taxon>Burkholderiaceae</taxon>
        <taxon>Burkholderia</taxon>
        <taxon>pseudomallei group</taxon>
    </lineage>
</organism>
<evidence type="ECO:0000313" key="6">
    <source>
        <dbReference type="EMBL" id="EET09142.1"/>
    </source>
</evidence>
<dbReference type="InterPro" id="IPR014748">
    <property type="entry name" value="Enoyl-CoA_hydra_C"/>
</dbReference>
<dbReference type="Proteomes" id="UP000001812">
    <property type="component" value="Chromosome I"/>
</dbReference>
<accession>A0A0E1WHP4</accession>
<evidence type="ECO:0000256" key="1">
    <source>
        <dbReference type="ARBA" id="ARBA00004275"/>
    </source>
</evidence>
<dbReference type="Pfam" id="PF00378">
    <property type="entry name" value="ECH_1"/>
    <property type="match status" value="1"/>
</dbReference>
<protein>
    <submittedName>
        <fullName evidence="6">Enoyl-CoA hydratase/isomerase family protein</fullName>
    </submittedName>
</protein>
<name>A0A0E1WHP4_BURPE</name>
<dbReference type="EMBL" id="CM000832">
    <property type="protein sequence ID" value="EET09142.1"/>
    <property type="molecule type" value="Genomic_DNA"/>
</dbReference>
<keyword evidence="4 6" id="KW-0413">Isomerase</keyword>
<dbReference type="InterPro" id="IPR001753">
    <property type="entry name" value="Enoyl-CoA_hydra/iso"/>
</dbReference>
<comment type="subcellular location">
    <subcellularLocation>
        <location evidence="1">Peroxisome</location>
    </subcellularLocation>
</comment>
<evidence type="ECO:0000256" key="4">
    <source>
        <dbReference type="ARBA" id="ARBA00023235"/>
    </source>
</evidence>
<feature type="transmembrane region" description="Helical" evidence="5">
    <location>
        <begin position="119"/>
        <end position="142"/>
    </location>
</feature>
<comment type="similarity">
    <text evidence="2">Belongs to the enoyl-CoA hydratase/isomerase family.</text>
</comment>
<dbReference type="GO" id="GO:0004165">
    <property type="term" value="F:delta(3)-delta(2)-enoyl-CoA isomerase activity"/>
    <property type="evidence" value="ECO:0007669"/>
    <property type="project" value="UniProtKB-ARBA"/>
</dbReference>
<dbReference type="AlphaFoldDB" id="A0A0E1WHP4"/>
<keyword evidence="5" id="KW-1133">Transmembrane helix</keyword>
<dbReference type="Gene3D" id="1.10.12.10">
    <property type="entry name" value="Lyase 2-enoyl-coa Hydratase, Chain A, domain 2"/>
    <property type="match status" value="1"/>
</dbReference>
<dbReference type="InterPro" id="IPR051053">
    <property type="entry name" value="ECH/Chromodomain_protein"/>
</dbReference>
<dbReference type="InterPro" id="IPR029045">
    <property type="entry name" value="ClpP/crotonase-like_dom_sf"/>
</dbReference>
<dbReference type="PANTHER" id="PTHR43684">
    <property type="match status" value="1"/>
</dbReference>
<dbReference type="SUPFAM" id="SSF52096">
    <property type="entry name" value="ClpP/crotonase"/>
    <property type="match status" value="1"/>
</dbReference>
<reference evidence="6" key="1">
    <citation type="submission" date="2009-05" db="EMBL/GenBank/DDBJ databases">
        <authorList>
            <person name="Harkins D.M."/>
            <person name="DeShazer D."/>
            <person name="Woods D.E."/>
            <person name="Brinkac L.M."/>
            <person name="Brown K.A."/>
            <person name="Hung G.C."/>
            <person name="Tuanyok A."/>
            <person name="Zhang B."/>
            <person name="Nierman W.C."/>
        </authorList>
    </citation>
    <scope>NUCLEOTIDE SEQUENCE [LARGE SCALE GENOMIC DNA]</scope>
    <source>
        <strain evidence="6">1710a</strain>
    </source>
</reference>
<dbReference type="CDD" id="cd06558">
    <property type="entry name" value="crotonase-like"/>
    <property type="match status" value="1"/>
</dbReference>
<keyword evidence="5" id="KW-0812">Transmembrane</keyword>
<evidence type="ECO:0000256" key="5">
    <source>
        <dbReference type="SAM" id="Phobius"/>
    </source>
</evidence>
<dbReference type="Gene3D" id="3.90.226.10">
    <property type="entry name" value="2-enoyl-CoA Hydratase, Chain A, domain 1"/>
    <property type="match status" value="1"/>
</dbReference>
<keyword evidence="3" id="KW-0576">Peroxisome</keyword>
<dbReference type="HOGENOM" id="CLU_009834_7_2_4"/>
<evidence type="ECO:0000256" key="3">
    <source>
        <dbReference type="ARBA" id="ARBA00023140"/>
    </source>
</evidence>
<gene>
    <name evidence="6" type="ORF">BURPS1710A_0983</name>
</gene>
<sequence length="280" mass="29908">MTTVRGRRARAPFFVDRMKPATETAQMDIQIENAGGVLTITLARPAKKNAITAAMYQTMADALAAAQDDKSVRAILIRGSDGNFSAGNDLDDFMKAPPKDEHAPVFQFLRQIAGAHKPIVAAVAGVAVGIGVTMLLHCDLVYAADTAQLSLPFAQLGLCPEAASSLLLPRVAGHQVAAEKLLLGEPFDALEAHRIGLVNRVLPAADLDAFAAQQAAKLVALPASSLRATKAFLKKGSAADIAARMSEEGDQFGKMLRSPEVREAITAFFEKRKPDFRQFD</sequence>